<dbReference type="PANTHER" id="PTHR46732">
    <property type="entry name" value="ATP-DEPENDENT PROTEASE LA (LON) DOMAIN PROTEIN"/>
    <property type="match status" value="1"/>
</dbReference>
<dbReference type="Gene3D" id="1.20.58.1480">
    <property type="match status" value="1"/>
</dbReference>
<dbReference type="AlphaFoldDB" id="A0A0B6X1H4"/>
<dbReference type="SUPFAM" id="SSF88697">
    <property type="entry name" value="PUA domain-like"/>
    <property type="match status" value="1"/>
</dbReference>
<reference evidence="3 4" key="1">
    <citation type="submission" date="2013-12" db="EMBL/GenBank/DDBJ databases">
        <authorList>
            <person name="Stott M."/>
        </authorList>
    </citation>
    <scope>NUCLEOTIDE SEQUENCE [LARGE SCALE GENOMIC DNA]</scope>
    <source>
        <strain evidence="3 4">K22</strain>
    </source>
</reference>
<proteinExistence type="predicted"/>
<dbReference type="InterPro" id="IPR003111">
    <property type="entry name" value="Lon_prtase_N"/>
</dbReference>
<dbReference type="InterPro" id="IPR046336">
    <property type="entry name" value="Lon_prtase_N_sf"/>
</dbReference>
<dbReference type="Gene3D" id="2.30.130.40">
    <property type="entry name" value="LON domain-like"/>
    <property type="match status" value="1"/>
</dbReference>
<keyword evidence="4" id="KW-1185">Reference proteome</keyword>
<keyword evidence="3" id="KW-0378">Hydrolase</keyword>
<protein>
    <submittedName>
        <fullName evidence="3">Peptidase S16, lon domain protein</fullName>
        <ecNumber evidence="3">3.4.21.53</ecNumber>
    </submittedName>
</protein>
<dbReference type="EC" id="3.4.21.53" evidence="3"/>
<reference evidence="3 4" key="2">
    <citation type="submission" date="2015-01" db="EMBL/GenBank/DDBJ databases">
        <title>Complete genome sequence of Pyrinomonas methylaliphatogenes type strain K22T.</title>
        <authorList>
            <person name="Lee K.C.Y."/>
            <person name="Power J.F."/>
            <person name="Dunfield P.F."/>
            <person name="Morgan X.C."/>
            <person name="Huttenhower C."/>
            <person name="Stott M.B."/>
        </authorList>
    </citation>
    <scope>NUCLEOTIDE SEQUENCE [LARGE SCALE GENOMIC DNA]</scope>
    <source>
        <strain evidence="3 4">K22</strain>
    </source>
</reference>
<keyword evidence="1" id="KW-0175">Coiled coil</keyword>
<dbReference type="SMART" id="SM00464">
    <property type="entry name" value="LON"/>
    <property type="match status" value="1"/>
</dbReference>
<name>A0A0B6X1H4_9BACT</name>
<dbReference type="PANTHER" id="PTHR46732:SF8">
    <property type="entry name" value="ATP-DEPENDENT PROTEASE LA (LON) DOMAIN PROTEIN"/>
    <property type="match status" value="1"/>
</dbReference>
<dbReference type="EMBL" id="CBXV010000008">
    <property type="protein sequence ID" value="CDM66852.1"/>
    <property type="molecule type" value="Genomic_DNA"/>
</dbReference>
<dbReference type="InterPro" id="IPR015947">
    <property type="entry name" value="PUA-like_sf"/>
</dbReference>
<evidence type="ECO:0000313" key="4">
    <source>
        <dbReference type="Proteomes" id="UP000031518"/>
    </source>
</evidence>
<evidence type="ECO:0000259" key="2">
    <source>
        <dbReference type="PROSITE" id="PS51787"/>
    </source>
</evidence>
<dbReference type="PROSITE" id="PS51787">
    <property type="entry name" value="LON_N"/>
    <property type="match status" value="1"/>
</dbReference>
<accession>A0A0B6X1H4</accession>
<dbReference type="Proteomes" id="UP000031518">
    <property type="component" value="Unassembled WGS sequence"/>
</dbReference>
<gene>
    <name evidence="3" type="ORF">PYK22_02891</name>
</gene>
<evidence type="ECO:0000256" key="1">
    <source>
        <dbReference type="SAM" id="Coils"/>
    </source>
</evidence>
<dbReference type="OrthoDB" id="9806457at2"/>
<dbReference type="RefSeq" id="WP_060635709.1">
    <property type="nucleotide sequence ID" value="NZ_CBXV010000008.1"/>
</dbReference>
<organism evidence="3 4">
    <name type="scientific">Pyrinomonas methylaliphatogenes</name>
    <dbReference type="NCBI Taxonomy" id="454194"/>
    <lineage>
        <taxon>Bacteria</taxon>
        <taxon>Pseudomonadati</taxon>
        <taxon>Acidobacteriota</taxon>
        <taxon>Blastocatellia</taxon>
        <taxon>Blastocatellales</taxon>
        <taxon>Pyrinomonadaceae</taxon>
        <taxon>Pyrinomonas</taxon>
    </lineage>
</organism>
<dbReference type="Pfam" id="PF02190">
    <property type="entry name" value="LON_substr_bdg"/>
    <property type="match status" value="1"/>
</dbReference>
<sequence>MNGHFDKIRGIDELPLFPLPVVLFPGAPLPLHIFEPRYRKMLRDVRASNNLFGVSYFEASASEYARPPLGHVGCVAEVVEVQPLPDGRSNILTVGLIRYQTIEYVESDEPYLIARVQFFEDDEEEDEALLRERAREVSELFLRIARAVRILNDESARELTEIPETDPERLSFLIASAIDLEGEVKQELLELRSTLKRLERLHEMLAQAVRSYEERARLHAIAKRNGHGGKKLEYEEP</sequence>
<feature type="coiled-coil region" evidence="1">
    <location>
        <begin position="181"/>
        <end position="215"/>
    </location>
</feature>
<dbReference type="STRING" id="454194.PYK22_02891"/>
<evidence type="ECO:0000313" key="3">
    <source>
        <dbReference type="EMBL" id="CDM66852.1"/>
    </source>
</evidence>
<feature type="domain" description="Lon N-terminal" evidence="2">
    <location>
        <begin position="11"/>
        <end position="209"/>
    </location>
</feature>
<dbReference type="GO" id="GO:0004252">
    <property type="term" value="F:serine-type endopeptidase activity"/>
    <property type="evidence" value="ECO:0007669"/>
    <property type="project" value="UniProtKB-EC"/>
</dbReference>